<dbReference type="EMBL" id="JAWZYT010003166">
    <property type="protein sequence ID" value="KAK4299835.1"/>
    <property type="molecule type" value="Genomic_DNA"/>
</dbReference>
<protein>
    <submittedName>
        <fullName evidence="2">Uncharacterized protein</fullName>
    </submittedName>
</protein>
<dbReference type="InterPro" id="IPR009057">
    <property type="entry name" value="Homeodomain-like_sf"/>
</dbReference>
<proteinExistence type="predicted"/>
<reference evidence="2" key="1">
    <citation type="submission" date="2023-11" db="EMBL/GenBank/DDBJ databases">
        <title>Genome assemblies of two species of porcelain crab, Petrolisthes cinctipes and Petrolisthes manimaculis (Anomura: Porcellanidae).</title>
        <authorList>
            <person name="Angst P."/>
        </authorList>
    </citation>
    <scope>NUCLEOTIDE SEQUENCE</scope>
    <source>
        <strain evidence="2">PB745_02</strain>
        <tissue evidence="2">Gill</tissue>
    </source>
</reference>
<gene>
    <name evidence="2" type="ORF">Pmani_027907</name>
</gene>
<evidence type="ECO:0000313" key="2">
    <source>
        <dbReference type="EMBL" id="KAK4299835.1"/>
    </source>
</evidence>
<organism evidence="2 3">
    <name type="scientific">Petrolisthes manimaculis</name>
    <dbReference type="NCBI Taxonomy" id="1843537"/>
    <lineage>
        <taxon>Eukaryota</taxon>
        <taxon>Metazoa</taxon>
        <taxon>Ecdysozoa</taxon>
        <taxon>Arthropoda</taxon>
        <taxon>Crustacea</taxon>
        <taxon>Multicrustacea</taxon>
        <taxon>Malacostraca</taxon>
        <taxon>Eumalacostraca</taxon>
        <taxon>Eucarida</taxon>
        <taxon>Decapoda</taxon>
        <taxon>Pleocyemata</taxon>
        <taxon>Anomura</taxon>
        <taxon>Galatheoidea</taxon>
        <taxon>Porcellanidae</taxon>
        <taxon>Petrolisthes</taxon>
    </lineage>
</organism>
<comment type="subcellular location">
    <subcellularLocation>
        <location evidence="1">Nucleus</location>
    </subcellularLocation>
</comment>
<dbReference type="InterPro" id="IPR036388">
    <property type="entry name" value="WH-like_DNA-bd_sf"/>
</dbReference>
<dbReference type="Proteomes" id="UP001292094">
    <property type="component" value="Unassembled WGS sequence"/>
</dbReference>
<comment type="caution">
    <text evidence="2">The sequence shown here is derived from an EMBL/GenBank/DDBJ whole genome shotgun (WGS) entry which is preliminary data.</text>
</comment>
<dbReference type="SUPFAM" id="SSF46689">
    <property type="entry name" value="Homeodomain-like"/>
    <property type="match status" value="1"/>
</dbReference>
<evidence type="ECO:0000313" key="3">
    <source>
        <dbReference type="Proteomes" id="UP001292094"/>
    </source>
</evidence>
<dbReference type="GO" id="GO:0005634">
    <property type="term" value="C:nucleus"/>
    <property type="evidence" value="ECO:0007669"/>
    <property type="project" value="UniProtKB-SubCell"/>
</dbReference>
<evidence type="ECO:0000256" key="1">
    <source>
        <dbReference type="ARBA" id="ARBA00004123"/>
    </source>
</evidence>
<dbReference type="Pfam" id="PF13551">
    <property type="entry name" value="HTH_29"/>
    <property type="match status" value="1"/>
</dbReference>
<sequence>MYYFRSAEVSLVFVPKLVQFLARIIIMGKKKDLTSDQISSRTKKKDLTSDQISSRTIVSLHKAKQSVKEITKIVGVSERTVRNWVAKFKSSGGIQTPAKKKRPGMVKKISLRIRNVITWQIDADPHITSRVLNEKKTSIVGKCISKNRWWMPAMTTLVTTGAVHGLNPTSLITR</sequence>
<accession>A0AAE1P0F6</accession>
<dbReference type="Gene3D" id="1.10.10.10">
    <property type="entry name" value="Winged helix-like DNA-binding domain superfamily/Winged helix DNA-binding domain"/>
    <property type="match status" value="1"/>
</dbReference>
<keyword evidence="3" id="KW-1185">Reference proteome</keyword>
<name>A0AAE1P0F6_9EUCA</name>
<dbReference type="AlphaFoldDB" id="A0AAE1P0F6"/>